<dbReference type="PANTHER" id="PTHR31635">
    <property type="entry name" value="REVERSE TRANSCRIPTASE DOMAIN-CONTAINING PROTEIN-RELATED"/>
    <property type="match status" value="1"/>
</dbReference>
<dbReference type="Gramene" id="evm.model.05.540">
    <property type="protein sequence ID" value="cds.evm.model.05.540"/>
    <property type="gene ID" value="evm.TU.05.540"/>
</dbReference>
<dbReference type="Proteomes" id="UP000596661">
    <property type="component" value="Chromosome 5"/>
</dbReference>
<keyword evidence="3" id="KW-1185">Reference proteome</keyword>
<feature type="domain" description="Reverse transcriptase" evidence="1">
    <location>
        <begin position="64"/>
        <end position="156"/>
    </location>
</feature>
<dbReference type="Pfam" id="PF00078">
    <property type="entry name" value="RVT_1"/>
    <property type="match status" value="1"/>
</dbReference>
<protein>
    <recommendedName>
        <fullName evidence="1">Reverse transcriptase domain-containing protein</fullName>
    </recommendedName>
</protein>
<organism evidence="2 3">
    <name type="scientific">Cannabis sativa</name>
    <name type="common">Hemp</name>
    <name type="synonym">Marijuana</name>
    <dbReference type="NCBI Taxonomy" id="3483"/>
    <lineage>
        <taxon>Eukaryota</taxon>
        <taxon>Viridiplantae</taxon>
        <taxon>Streptophyta</taxon>
        <taxon>Embryophyta</taxon>
        <taxon>Tracheophyta</taxon>
        <taxon>Spermatophyta</taxon>
        <taxon>Magnoliopsida</taxon>
        <taxon>eudicotyledons</taxon>
        <taxon>Gunneridae</taxon>
        <taxon>Pentapetalae</taxon>
        <taxon>rosids</taxon>
        <taxon>fabids</taxon>
        <taxon>Rosales</taxon>
        <taxon>Cannabaceae</taxon>
        <taxon>Cannabis</taxon>
    </lineage>
</organism>
<reference evidence="2" key="1">
    <citation type="submission" date="2018-11" db="EMBL/GenBank/DDBJ databases">
        <authorList>
            <person name="Grassa J C."/>
        </authorList>
    </citation>
    <scope>NUCLEOTIDE SEQUENCE [LARGE SCALE GENOMIC DNA]</scope>
</reference>
<evidence type="ECO:0000259" key="1">
    <source>
        <dbReference type="Pfam" id="PF00078"/>
    </source>
</evidence>
<name>A0A803PQV1_CANSA</name>
<proteinExistence type="predicted"/>
<evidence type="ECO:0000313" key="2">
    <source>
        <dbReference type="EnsemblPlants" id="cds.evm.model.05.540"/>
    </source>
</evidence>
<reference evidence="2" key="2">
    <citation type="submission" date="2021-03" db="UniProtKB">
        <authorList>
            <consortium name="EnsemblPlants"/>
        </authorList>
    </citation>
    <scope>IDENTIFICATION</scope>
</reference>
<dbReference type="EMBL" id="UZAU01000430">
    <property type="status" value="NOT_ANNOTATED_CDS"/>
    <property type="molecule type" value="Genomic_DNA"/>
</dbReference>
<sequence length="350" mass="38999">MTTIITSYFQELFTASTIDASSLNHTIDTIPTTVTAAMNLQLTKPFTPDEIYQALKTMSPDKSPGRKSSPALKLDMSKAFDRVEWSYIEAVMAKLGFDARWISLIMKCLSSTSFSFSLNSDIVGNVIPSRGLRQRNPLSPYLFLICSEGVDRLIWHYTTAGVYTVKSGFHLATDLEDAACSLCSQAWESIGHDLFQCSHAKYVWRHFNFPIDFNKTRNMVGGDYIFHLATLLSQQELELFFVIIWVIWTDRNKINHGESRRDGLALANYATNYMGNYQKAKNHPTAVSEPTVPTSTITLPLEGIPWKPPDMLGLKLNVDAAVNPISKVLGVGAIVRNHNGEVIAAISKPV</sequence>
<dbReference type="PANTHER" id="PTHR31635:SF196">
    <property type="entry name" value="REVERSE TRANSCRIPTASE DOMAIN-CONTAINING PROTEIN-RELATED"/>
    <property type="match status" value="1"/>
</dbReference>
<dbReference type="OMA" id="KEGENEW"/>
<accession>A0A803PQV1</accession>
<dbReference type="AlphaFoldDB" id="A0A803PQV1"/>
<dbReference type="InterPro" id="IPR000477">
    <property type="entry name" value="RT_dom"/>
</dbReference>
<evidence type="ECO:0000313" key="3">
    <source>
        <dbReference type="Proteomes" id="UP000596661"/>
    </source>
</evidence>
<dbReference type="EnsemblPlants" id="evm.model.05.540">
    <property type="protein sequence ID" value="cds.evm.model.05.540"/>
    <property type="gene ID" value="evm.TU.05.540"/>
</dbReference>